<name>A0ABW9AHK5_9BURK</name>
<dbReference type="RefSeq" id="WP_408160563.1">
    <property type="nucleotide sequence ID" value="NZ_JAQQFM010000014.1"/>
</dbReference>
<keyword evidence="2" id="KW-1185">Reference proteome</keyword>
<proteinExistence type="predicted"/>
<protein>
    <submittedName>
        <fullName evidence="1">Uncharacterized protein</fullName>
    </submittedName>
</protein>
<sequence>MQYTSTRLSVVKEEFDAVRINFGLPRKGLPLALRDKIIEQLYIGSDACRVGYLDRYGHFAELDSDADFDGPDFALYLDYAISGRQLFKHVVKLKVGILFGHFTLNVYGQKFELRFLPSMDESQLTLVARWIIRNIEKASRLA</sequence>
<evidence type="ECO:0000313" key="1">
    <source>
        <dbReference type="EMBL" id="MFL9927320.1"/>
    </source>
</evidence>
<dbReference type="Proteomes" id="UP001629246">
    <property type="component" value="Unassembled WGS sequence"/>
</dbReference>
<evidence type="ECO:0000313" key="2">
    <source>
        <dbReference type="Proteomes" id="UP001629246"/>
    </source>
</evidence>
<reference evidence="1 2" key="1">
    <citation type="journal article" date="2024" name="Chem. Sci.">
        <title>Discovery of megapolipeptins by genome mining of a Burkholderiales bacteria collection.</title>
        <authorList>
            <person name="Paulo B.S."/>
            <person name="Recchia M.J.J."/>
            <person name="Lee S."/>
            <person name="Fergusson C.H."/>
            <person name="Romanowski S.B."/>
            <person name="Hernandez A."/>
            <person name="Krull N."/>
            <person name="Liu D.Y."/>
            <person name="Cavanagh H."/>
            <person name="Bos A."/>
            <person name="Gray C.A."/>
            <person name="Murphy B.T."/>
            <person name="Linington R.G."/>
            <person name="Eustaquio A.S."/>
        </authorList>
    </citation>
    <scope>NUCLEOTIDE SEQUENCE [LARGE SCALE GENOMIC DNA]</scope>
    <source>
        <strain evidence="1 2">RL21-008-BIB-A</strain>
    </source>
</reference>
<dbReference type="EMBL" id="JAQQFM010000014">
    <property type="protein sequence ID" value="MFL9927320.1"/>
    <property type="molecule type" value="Genomic_DNA"/>
</dbReference>
<comment type="caution">
    <text evidence="1">The sequence shown here is derived from an EMBL/GenBank/DDBJ whole genome shotgun (WGS) entry which is preliminary data.</text>
</comment>
<organism evidence="1 2">
    <name type="scientific">Herbaspirillum lusitanum</name>
    <dbReference type="NCBI Taxonomy" id="213312"/>
    <lineage>
        <taxon>Bacteria</taxon>
        <taxon>Pseudomonadati</taxon>
        <taxon>Pseudomonadota</taxon>
        <taxon>Betaproteobacteria</taxon>
        <taxon>Burkholderiales</taxon>
        <taxon>Oxalobacteraceae</taxon>
        <taxon>Herbaspirillum</taxon>
    </lineage>
</organism>
<gene>
    <name evidence="1" type="ORF">PQR62_23810</name>
</gene>
<accession>A0ABW9AHK5</accession>